<proteinExistence type="inferred from homology"/>
<evidence type="ECO:0000256" key="3">
    <source>
        <dbReference type="ARBA" id="ARBA00011291"/>
    </source>
</evidence>
<organism evidence="14">
    <name type="scientific">Anaplecta omei</name>
    <dbReference type="NCBI Taxonomy" id="2093429"/>
    <lineage>
        <taxon>Eukaryota</taxon>
        <taxon>Metazoa</taxon>
        <taxon>Ecdysozoa</taxon>
        <taxon>Arthropoda</taxon>
        <taxon>Hexapoda</taxon>
        <taxon>Insecta</taxon>
        <taxon>Pterygota</taxon>
        <taxon>Neoptera</taxon>
        <taxon>Polyneoptera</taxon>
        <taxon>Dictyoptera</taxon>
        <taxon>Blattodea</taxon>
        <taxon>Blattoidea</taxon>
        <taxon>Anaplectidae</taxon>
        <taxon>Anaplecta</taxon>
    </lineage>
</organism>
<protein>
    <recommendedName>
        <fullName evidence="12">ATP synthase complex subunit 8</fullName>
    </recommendedName>
</protein>
<gene>
    <name evidence="14" type="primary">atp8</name>
</gene>
<evidence type="ECO:0000256" key="13">
    <source>
        <dbReference type="SAM" id="Phobius"/>
    </source>
</evidence>
<evidence type="ECO:0000256" key="8">
    <source>
        <dbReference type="ARBA" id="ARBA00022989"/>
    </source>
</evidence>
<comment type="subunit">
    <text evidence="3">F-type ATPases have 2 components, CF(1) - the catalytic core - and CF(0) - the membrane proton channel.</text>
</comment>
<keyword evidence="9 12" id="KW-0406">Ion transport</keyword>
<dbReference type="GO" id="GO:0015986">
    <property type="term" value="P:proton motive force-driven ATP synthesis"/>
    <property type="evidence" value="ECO:0007669"/>
    <property type="project" value="InterPro"/>
</dbReference>
<keyword evidence="4 12" id="KW-0813">Transport</keyword>
<comment type="subcellular location">
    <subcellularLocation>
        <location evidence="1 12">Mitochondrion membrane</location>
        <topology evidence="1 12">Single-pass membrane protein</topology>
    </subcellularLocation>
</comment>
<evidence type="ECO:0000256" key="12">
    <source>
        <dbReference type="RuleBase" id="RU003661"/>
    </source>
</evidence>
<geneLocation type="mitochondrion" evidence="14"/>
<keyword evidence="6 12" id="KW-0812">Transmembrane</keyword>
<evidence type="ECO:0000256" key="2">
    <source>
        <dbReference type="ARBA" id="ARBA00008892"/>
    </source>
</evidence>
<reference evidence="14" key="1">
    <citation type="submission" date="2018-01" db="EMBL/GenBank/DDBJ databases">
        <title>Transoceanic dispersal and plate tectonics shaped global cockroach distributions: evidence from mitochondrial phylogenomics.</title>
        <authorList>
            <person name="Bourguignon T."/>
            <person name="Tang Q."/>
            <person name="Ho S.Y.W."/>
            <person name="Juna F."/>
            <person name="Wang Z."/>
            <person name="Arab D.A."/>
            <person name="Cameron S.L."/>
            <person name="Walker J."/>
            <person name="Rentz D."/>
            <person name="Evans T.A."/>
            <person name="Lo N."/>
        </authorList>
    </citation>
    <scope>NUCLEOTIDE SEQUENCE</scope>
</reference>
<evidence type="ECO:0000256" key="9">
    <source>
        <dbReference type="ARBA" id="ARBA00023065"/>
    </source>
</evidence>
<keyword evidence="11 13" id="KW-0472">Membrane</keyword>
<evidence type="ECO:0000256" key="6">
    <source>
        <dbReference type="ARBA" id="ARBA00022692"/>
    </source>
</evidence>
<dbReference type="EMBL" id="MG882129">
    <property type="protein sequence ID" value="AVN67227.1"/>
    <property type="molecule type" value="Genomic_DNA"/>
</dbReference>
<dbReference type="GO" id="GO:0031966">
    <property type="term" value="C:mitochondrial membrane"/>
    <property type="evidence" value="ECO:0007669"/>
    <property type="project" value="UniProtKB-SubCell"/>
</dbReference>
<dbReference type="GO" id="GO:0015078">
    <property type="term" value="F:proton transmembrane transporter activity"/>
    <property type="evidence" value="ECO:0007669"/>
    <property type="project" value="InterPro"/>
</dbReference>
<dbReference type="GO" id="GO:0045259">
    <property type="term" value="C:proton-transporting ATP synthase complex"/>
    <property type="evidence" value="ECO:0007669"/>
    <property type="project" value="UniProtKB-KW"/>
</dbReference>
<evidence type="ECO:0000256" key="4">
    <source>
        <dbReference type="ARBA" id="ARBA00022448"/>
    </source>
</evidence>
<dbReference type="AlphaFoldDB" id="A0A2P1H6S3"/>
<dbReference type="GeneID" id="77662737"/>
<keyword evidence="10 12" id="KW-0496">Mitochondrion</keyword>
<evidence type="ECO:0000313" key="14">
    <source>
        <dbReference type="EMBL" id="AVN67227.1"/>
    </source>
</evidence>
<evidence type="ECO:0000256" key="11">
    <source>
        <dbReference type="ARBA" id="ARBA00023136"/>
    </source>
</evidence>
<dbReference type="Pfam" id="PF00895">
    <property type="entry name" value="ATP-synt_8"/>
    <property type="match status" value="1"/>
</dbReference>
<evidence type="ECO:0000256" key="1">
    <source>
        <dbReference type="ARBA" id="ARBA00004304"/>
    </source>
</evidence>
<evidence type="ECO:0000256" key="7">
    <source>
        <dbReference type="ARBA" id="ARBA00022781"/>
    </source>
</evidence>
<dbReference type="InterPro" id="IPR001421">
    <property type="entry name" value="ATP8_metazoa"/>
</dbReference>
<feature type="transmembrane region" description="Helical" evidence="13">
    <location>
        <begin position="7"/>
        <end position="29"/>
    </location>
</feature>
<keyword evidence="7 12" id="KW-0375">Hydrogen ion transport</keyword>
<evidence type="ECO:0000256" key="10">
    <source>
        <dbReference type="ARBA" id="ARBA00023128"/>
    </source>
</evidence>
<evidence type="ECO:0000256" key="5">
    <source>
        <dbReference type="ARBA" id="ARBA00022547"/>
    </source>
</evidence>
<accession>A0A2P1H6S3</accession>
<keyword evidence="5 12" id="KW-0138">CF(0)</keyword>
<name>A0A2P1H6S3_9NEOP</name>
<dbReference type="RefSeq" id="YP_010620905.1">
    <property type="nucleotide sequence ID" value="NC_070177.1"/>
</dbReference>
<sequence length="52" mass="6403">MPQMMPLNWLTLFIMFSLTFILFNIISYYNFNYSTININTTQMKPKAMNWKW</sequence>
<keyword evidence="8 13" id="KW-1133">Transmembrane helix</keyword>
<comment type="similarity">
    <text evidence="2 12">Belongs to the ATPase protein 8 family.</text>
</comment>